<organism evidence="2 3">
    <name type="scientific">Streptomyces niphimycinicus</name>
    <dbReference type="NCBI Taxonomy" id="2842201"/>
    <lineage>
        <taxon>Bacteria</taxon>
        <taxon>Bacillati</taxon>
        <taxon>Actinomycetota</taxon>
        <taxon>Actinomycetes</taxon>
        <taxon>Kitasatosporales</taxon>
        <taxon>Streptomycetaceae</taxon>
        <taxon>Streptomyces</taxon>
    </lineage>
</organism>
<reference evidence="2 3" key="1">
    <citation type="submission" date="2021-06" db="EMBL/GenBank/DDBJ databases">
        <authorList>
            <person name="Pan X."/>
        </authorList>
    </citation>
    <scope>NUCLEOTIDE SEQUENCE [LARGE SCALE GENOMIC DNA]</scope>
    <source>
        <strain evidence="2 3">4503</strain>
    </source>
</reference>
<sequence>TGPLAHRPAARRRTEAATPGPMLKGAEGARRNPHLTEDRTSTRIRAPDAHPHLDAHPRP</sequence>
<comment type="caution">
    <text evidence="2">The sequence shown here is derived from an EMBL/GenBank/DDBJ whole genome shotgun (WGS) entry which is preliminary data.</text>
</comment>
<feature type="region of interest" description="Disordered" evidence="1">
    <location>
        <begin position="1"/>
        <end position="59"/>
    </location>
</feature>
<dbReference type="RefSeq" id="WP_216347677.1">
    <property type="nucleotide sequence ID" value="NZ_JAHLEM010000930.1"/>
</dbReference>
<feature type="compositionally biased region" description="Basic and acidic residues" evidence="1">
    <location>
        <begin position="27"/>
        <end position="59"/>
    </location>
</feature>
<keyword evidence="3" id="KW-1185">Reference proteome</keyword>
<gene>
    <name evidence="2" type="ORF">KN815_45605</name>
</gene>
<evidence type="ECO:0000313" key="3">
    <source>
        <dbReference type="Proteomes" id="UP000720508"/>
    </source>
</evidence>
<proteinExistence type="predicted"/>
<evidence type="ECO:0000313" key="2">
    <source>
        <dbReference type="EMBL" id="MBU3871073.1"/>
    </source>
</evidence>
<name>A0ABS6CVV2_9ACTN</name>
<accession>A0ABS6CVV2</accession>
<feature type="non-terminal residue" evidence="2">
    <location>
        <position position="1"/>
    </location>
</feature>
<dbReference type="Proteomes" id="UP000720508">
    <property type="component" value="Unassembled WGS sequence"/>
</dbReference>
<protein>
    <submittedName>
        <fullName evidence="2">Uncharacterized protein</fullName>
    </submittedName>
</protein>
<evidence type="ECO:0000256" key="1">
    <source>
        <dbReference type="SAM" id="MobiDB-lite"/>
    </source>
</evidence>
<dbReference type="EMBL" id="JAHLEM010000930">
    <property type="protein sequence ID" value="MBU3871073.1"/>
    <property type="molecule type" value="Genomic_DNA"/>
</dbReference>